<dbReference type="EMBL" id="CP042905">
    <property type="protein sequence ID" value="QEE16495.2"/>
    <property type="molecule type" value="Genomic_DNA"/>
</dbReference>
<dbReference type="GO" id="GO:0006783">
    <property type="term" value="P:heme biosynthetic process"/>
    <property type="evidence" value="ECO:0007669"/>
    <property type="project" value="TreeGrafter"/>
</dbReference>
<dbReference type="GO" id="GO:0070819">
    <property type="term" value="F:menaquinone-dependent protoporphyrinogen oxidase activity"/>
    <property type="evidence" value="ECO:0007669"/>
    <property type="project" value="TreeGrafter"/>
</dbReference>
<proteinExistence type="predicted"/>
<accession>A0A5B9DBY3</accession>
<dbReference type="PROSITE" id="PS50902">
    <property type="entry name" value="FLAVODOXIN_LIKE"/>
    <property type="match status" value="1"/>
</dbReference>
<organism evidence="1 2">
    <name type="scientific">Promethearchaeum syntrophicum</name>
    <dbReference type="NCBI Taxonomy" id="2594042"/>
    <lineage>
        <taxon>Archaea</taxon>
        <taxon>Promethearchaeati</taxon>
        <taxon>Promethearchaeota</taxon>
        <taxon>Promethearchaeia</taxon>
        <taxon>Promethearchaeales</taxon>
        <taxon>Promethearchaeaceae</taxon>
        <taxon>Promethearchaeum</taxon>
    </lineage>
</organism>
<dbReference type="GO" id="GO:0009055">
    <property type="term" value="F:electron transfer activity"/>
    <property type="evidence" value="ECO:0007669"/>
    <property type="project" value="InterPro"/>
</dbReference>
<dbReference type="InterPro" id="IPR029039">
    <property type="entry name" value="Flavoprotein-like_sf"/>
</dbReference>
<dbReference type="AlphaFoldDB" id="A0A5B9DBY3"/>
<dbReference type="Gene3D" id="3.40.50.360">
    <property type="match status" value="1"/>
</dbReference>
<dbReference type="InterPro" id="IPR008254">
    <property type="entry name" value="Flavodoxin/NO_synth"/>
</dbReference>
<evidence type="ECO:0000313" key="1">
    <source>
        <dbReference type="EMBL" id="QEE16495.2"/>
    </source>
</evidence>
<dbReference type="PANTHER" id="PTHR38030">
    <property type="entry name" value="PROTOPORPHYRINOGEN IX DEHYDROGENASE [MENAQUINONE]"/>
    <property type="match status" value="1"/>
</dbReference>
<evidence type="ECO:0000313" key="2">
    <source>
        <dbReference type="Proteomes" id="UP000321408"/>
    </source>
</evidence>
<dbReference type="PANTHER" id="PTHR38030:SF2">
    <property type="entry name" value="PROTOPORPHYRINOGEN IX DEHYDROGENASE [QUINONE]"/>
    <property type="match status" value="1"/>
</dbReference>
<reference evidence="1 2" key="1">
    <citation type="journal article" date="2020" name="Nature">
        <title>Isolation of an archaeon at the prokaryote-eukaryote interface.</title>
        <authorList>
            <person name="Imachi H."/>
            <person name="Nobu M.K."/>
            <person name="Nakahara N."/>
            <person name="Morono Y."/>
            <person name="Ogawara M."/>
            <person name="Takaki Y."/>
            <person name="Takano Y."/>
            <person name="Uematsu K."/>
            <person name="Ikuta T."/>
            <person name="Ito M."/>
            <person name="Matsui Y."/>
            <person name="Miyazaki M."/>
            <person name="Murata K."/>
            <person name="Saito Y."/>
            <person name="Sakai S."/>
            <person name="Song C."/>
            <person name="Tasumi E."/>
            <person name="Yamanaka Y."/>
            <person name="Yamaguchi T."/>
            <person name="Kamagata Y."/>
            <person name="Tamaki H."/>
            <person name="Takai K."/>
        </authorList>
    </citation>
    <scope>NUCLEOTIDE SEQUENCE [LARGE SCALE GENOMIC DNA]</scope>
    <source>
        <strain evidence="1 2">MK-D1</strain>
    </source>
</reference>
<dbReference type="Pfam" id="PF12724">
    <property type="entry name" value="Flavodoxin_5"/>
    <property type="match status" value="1"/>
</dbReference>
<dbReference type="SUPFAM" id="SSF52218">
    <property type="entry name" value="Flavoproteins"/>
    <property type="match status" value="1"/>
</dbReference>
<dbReference type="GO" id="GO:0010181">
    <property type="term" value="F:FMN binding"/>
    <property type="evidence" value="ECO:0007669"/>
    <property type="project" value="InterPro"/>
</dbReference>
<dbReference type="InterPro" id="IPR026816">
    <property type="entry name" value="Flavodoxin_dom"/>
</dbReference>
<sequence>MKKIALLYGTRFGGTTGIADKIAEVLTQRGFEVLIENVNNFEDFKKIFEKEYTGIILGSGIQVGEWTTKMKNFIKNYQKNIVKQDIKLGMFVSCGTAQNNEGIIKACKDYVDVFAQKLGLDPVITAAFGGIYDFSKKSKHGTIKKKILKSIVKKETPGKFDLDNINDFRNWYDIVSFAETFAENM</sequence>
<protein>
    <submittedName>
        <fullName evidence="1">Flavodoxin domain-containing protein</fullName>
    </submittedName>
</protein>
<keyword evidence="2" id="KW-1185">Reference proteome</keyword>
<dbReference type="InterPro" id="IPR001226">
    <property type="entry name" value="Flavodoxin_CS"/>
</dbReference>
<name>A0A5B9DBY3_9ARCH</name>
<dbReference type="KEGG" id="psyt:DSAG12_02325"/>
<gene>
    <name evidence="1" type="ORF">DSAG12_02325</name>
</gene>
<dbReference type="InterPro" id="IPR052200">
    <property type="entry name" value="Protoporphyrinogen_IX_DH"/>
</dbReference>
<dbReference type="PROSITE" id="PS00201">
    <property type="entry name" value="FLAVODOXIN"/>
    <property type="match status" value="1"/>
</dbReference>
<dbReference type="Proteomes" id="UP000321408">
    <property type="component" value="Chromosome"/>
</dbReference>
<reference evidence="1 2" key="2">
    <citation type="journal article" date="2024" name="Int. J. Syst. Evol. Microbiol.">
        <title>Promethearchaeum syntrophicum gen. nov., sp. nov., an anaerobic, obligately syntrophic archaeon, the first isolate of the lineage 'Asgard' archaea, and proposal of the new archaeal phylum Promethearchaeota phyl. nov. and kingdom Promethearchaeati regn. nov.</title>
        <authorList>
            <person name="Imachi H."/>
            <person name="Nobu M.K."/>
            <person name="Kato S."/>
            <person name="Takaki Y."/>
            <person name="Miyazaki M."/>
            <person name="Miyata M."/>
            <person name="Ogawara M."/>
            <person name="Saito Y."/>
            <person name="Sakai S."/>
            <person name="Tahara Y.O."/>
            <person name="Takano Y."/>
            <person name="Tasumi E."/>
            <person name="Uematsu K."/>
            <person name="Yoshimura T."/>
            <person name="Itoh T."/>
            <person name="Ohkuma M."/>
            <person name="Takai K."/>
        </authorList>
    </citation>
    <scope>NUCLEOTIDE SEQUENCE [LARGE SCALE GENOMIC DNA]</scope>
    <source>
        <strain evidence="1 2">MK-D1</strain>
    </source>
</reference>